<dbReference type="OMA" id="PEECMET"/>
<sequence length="89" mass="10752">EHPVKNIRWITHGEFTVEGGRLHIEKFISTWEFEDQWVHYTEFIERKDLHHTFLYNYCVRWSVPTARRPIPHIFAGVDFTIKFSKGKPP</sequence>
<evidence type="ECO:0000313" key="2">
    <source>
        <dbReference type="Proteomes" id="UP000007646"/>
    </source>
</evidence>
<protein>
    <submittedName>
        <fullName evidence="1">Uncharacterized protein</fullName>
    </submittedName>
</protein>
<name>G3SRG0_LOXAF</name>
<dbReference type="GO" id="GO:0005952">
    <property type="term" value="C:cAMP-dependent protein kinase complex"/>
    <property type="evidence" value="ECO:0007669"/>
    <property type="project" value="TreeGrafter"/>
</dbReference>
<dbReference type="PANTHER" id="PTHR35075:SF1">
    <property type="entry name" value="A-KINASE ANCHOR PROTEIN 14"/>
    <property type="match status" value="1"/>
</dbReference>
<reference evidence="1" key="3">
    <citation type="submission" date="2025-09" db="UniProtKB">
        <authorList>
            <consortium name="Ensembl"/>
        </authorList>
    </citation>
    <scope>IDENTIFICATION</scope>
    <source>
        <strain evidence="1">Isolate ISIS603380</strain>
    </source>
</reference>
<dbReference type="eggNOG" id="ENOG502S0CR">
    <property type="taxonomic scope" value="Eukaryota"/>
</dbReference>
<dbReference type="STRING" id="9785.ENSLAFP00000002467"/>
<accession>G3SRG0</accession>
<dbReference type="InterPro" id="IPR025663">
    <property type="entry name" value="AKAP_28"/>
</dbReference>
<dbReference type="GeneTree" id="ENSGT01120000274628"/>
<reference evidence="1" key="2">
    <citation type="submission" date="2025-08" db="UniProtKB">
        <authorList>
            <consortium name="Ensembl"/>
        </authorList>
    </citation>
    <scope>IDENTIFICATION</scope>
    <source>
        <strain evidence="1">Isolate ISIS603380</strain>
    </source>
</reference>
<evidence type="ECO:0000313" key="1">
    <source>
        <dbReference type="Ensembl" id="ENSLAFP00000002467.2"/>
    </source>
</evidence>
<dbReference type="InterPro" id="IPR053084">
    <property type="entry name" value="AKAP"/>
</dbReference>
<dbReference type="Proteomes" id="UP000007646">
    <property type="component" value="Unassembled WGS sequence"/>
</dbReference>
<reference evidence="1 2" key="1">
    <citation type="submission" date="2009-06" db="EMBL/GenBank/DDBJ databases">
        <title>The Genome Sequence of Loxodonta africana (African elephant).</title>
        <authorList>
            <person name="Di Palma F."/>
            <person name="Heiman D."/>
            <person name="Young S."/>
            <person name="Johnson J."/>
            <person name="Lander E.S."/>
            <person name="Lindblad-Toh K."/>
        </authorList>
    </citation>
    <scope>NUCLEOTIDE SEQUENCE [LARGE SCALE GENOMIC DNA]</scope>
    <source>
        <strain evidence="1 2">Isolate ISIS603380</strain>
    </source>
</reference>
<organism evidence="1 2">
    <name type="scientific">Loxodonta africana</name>
    <name type="common">African elephant</name>
    <dbReference type="NCBI Taxonomy" id="9785"/>
    <lineage>
        <taxon>Eukaryota</taxon>
        <taxon>Metazoa</taxon>
        <taxon>Chordata</taxon>
        <taxon>Craniata</taxon>
        <taxon>Vertebrata</taxon>
        <taxon>Euteleostomi</taxon>
        <taxon>Mammalia</taxon>
        <taxon>Eutheria</taxon>
        <taxon>Afrotheria</taxon>
        <taxon>Proboscidea</taxon>
        <taxon>Elephantidae</taxon>
        <taxon>Loxodonta</taxon>
    </lineage>
</organism>
<dbReference type="Ensembl" id="ENSLAFT00000002960.2">
    <property type="protein sequence ID" value="ENSLAFP00000002467.2"/>
    <property type="gene ID" value="ENSLAFG00000002960.2"/>
</dbReference>
<dbReference type="PANTHER" id="PTHR35075">
    <property type="entry name" value="A-KINASE ANCHOR PROTEIN 14"/>
    <property type="match status" value="1"/>
</dbReference>
<keyword evidence="2" id="KW-1185">Reference proteome</keyword>
<dbReference type="InParanoid" id="G3SRG0"/>
<dbReference type="Pfam" id="PF14469">
    <property type="entry name" value="AKAP28"/>
    <property type="match status" value="1"/>
</dbReference>
<dbReference type="HOGENOM" id="CLU_2460498_0_0_1"/>
<dbReference type="GO" id="GO:0034237">
    <property type="term" value="F:protein kinase A regulatory subunit binding"/>
    <property type="evidence" value="ECO:0007669"/>
    <property type="project" value="TreeGrafter"/>
</dbReference>
<proteinExistence type="predicted"/>
<dbReference type="AlphaFoldDB" id="G3SRG0"/>